<organism evidence="1 2">
    <name type="scientific">Polystyrenella longa</name>
    <dbReference type="NCBI Taxonomy" id="2528007"/>
    <lineage>
        <taxon>Bacteria</taxon>
        <taxon>Pseudomonadati</taxon>
        <taxon>Planctomycetota</taxon>
        <taxon>Planctomycetia</taxon>
        <taxon>Planctomycetales</taxon>
        <taxon>Planctomycetaceae</taxon>
        <taxon>Polystyrenella</taxon>
    </lineage>
</organism>
<keyword evidence="2" id="KW-1185">Reference proteome</keyword>
<evidence type="ECO:0000313" key="1">
    <source>
        <dbReference type="EMBL" id="QDU78662.1"/>
    </source>
</evidence>
<dbReference type="Pfam" id="PF25216">
    <property type="entry name" value="Volactin"/>
    <property type="match status" value="1"/>
</dbReference>
<proteinExistence type="predicted"/>
<protein>
    <recommendedName>
        <fullName evidence="3">Rod shape-determining protein MreB</fullName>
    </recommendedName>
</protein>
<dbReference type="KEGG" id="plon:Pla110_03660"/>
<reference evidence="1 2" key="1">
    <citation type="submission" date="2019-02" db="EMBL/GenBank/DDBJ databases">
        <title>Deep-cultivation of Planctomycetes and their phenomic and genomic characterization uncovers novel biology.</title>
        <authorList>
            <person name="Wiegand S."/>
            <person name="Jogler M."/>
            <person name="Boedeker C."/>
            <person name="Pinto D."/>
            <person name="Vollmers J."/>
            <person name="Rivas-Marin E."/>
            <person name="Kohn T."/>
            <person name="Peeters S.H."/>
            <person name="Heuer A."/>
            <person name="Rast P."/>
            <person name="Oberbeckmann S."/>
            <person name="Bunk B."/>
            <person name="Jeske O."/>
            <person name="Meyerdierks A."/>
            <person name="Storesund J.E."/>
            <person name="Kallscheuer N."/>
            <person name="Luecker S."/>
            <person name="Lage O.M."/>
            <person name="Pohl T."/>
            <person name="Merkel B.J."/>
            <person name="Hornburger P."/>
            <person name="Mueller R.-W."/>
            <person name="Bruemmer F."/>
            <person name="Labrenz M."/>
            <person name="Spormann A.M."/>
            <person name="Op den Camp H."/>
            <person name="Overmann J."/>
            <person name="Amann R."/>
            <person name="Jetten M.S.M."/>
            <person name="Mascher T."/>
            <person name="Medema M.H."/>
            <person name="Devos D.P."/>
            <person name="Kaster A.-K."/>
            <person name="Ovreas L."/>
            <person name="Rohde M."/>
            <person name="Galperin M.Y."/>
            <person name="Jogler C."/>
        </authorList>
    </citation>
    <scope>NUCLEOTIDE SEQUENCE [LARGE SCALE GENOMIC DNA]</scope>
    <source>
        <strain evidence="1 2">Pla110</strain>
    </source>
</reference>
<dbReference type="OrthoDB" id="209320at2"/>
<name>A0A518CHF9_9PLAN</name>
<gene>
    <name evidence="1" type="ORF">Pla110_03660</name>
</gene>
<dbReference type="Gene3D" id="3.30.420.40">
    <property type="match status" value="1"/>
</dbReference>
<dbReference type="InterPro" id="IPR043129">
    <property type="entry name" value="ATPase_NBD"/>
</dbReference>
<dbReference type="Proteomes" id="UP000317178">
    <property type="component" value="Chromosome"/>
</dbReference>
<dbReference type="AlphaFoldDB" id="A0A518CHF9"/>
<sequence>MSISLDVGTDTLKSLRRQGNQLIAKKCRGLFAVMDGSETRRELLNNLKIPYSTAEEQIVLMGDAASHYGEMFQTSSLSLFTEAKSRSDEAVLSAEVLQALIQSILDKPRYAQETCAVVLPATNVNRKLITAAIRDLGYQPLIISSGMAIILAEMVKTSFNGIGLSLGAGSCTMSLAHHGEEVARYTLPLGANWVDEQLAEANEDIGFDSRGHRYLKTERVRNWKESHTGAFVNPSTEGELILKEVYTQMLKELFTQAGENFSLIPRVLNSPQPMTMAVSGGPSRLPGIREMIERTLLTTPFPIEINRVRVVSESLYVVSRGALIHAELEQESSLRKAG</sequence>
<dbReference type="SUPFAM" id="SSF53067">
    <property type="entry name" value="Actin-like ATPase domain"/>
    <property type="match status" value="1"/>
</dbReference>
<accession>A0A518CHF9</accession>
<dbReference type="InterPro" id="IPR057363">
    <property type="entry name" value="Volactin"/>
</dbReference>
<dbReference type="RefSeq" id="WP_144992599.1">
    <property type="nucleotide sequence ID" value="NZ_CP036281.1"/>
</dbReference>
<evidence type="ECO:0000313" key="2">
    <source>
        <dbReference type="Proteomes" id="UP000317178"/>
    </source>
</evidence>
<evidence type="ECO:0008006" key="3">
    <source>
        <dbReference type="Google" id="ProtNLM"/>
    </source>
</evidence>
<dbReference type="EMBL" id="CP036281">
    <property type="protein sequence ID" value="QDU78662.1"/>
    <property type="molecule type" value="Genomic_DNA"/>
</dbReference>